<feature type="region of interest" description="Disordered" evidence="1">
    <location>
        <begin position="221"/>
        <end position="245"/>
    </location>
</feature>
<evidence type="ECO:0000256" key="1">
    <source>
        <dbReference type="SAM" id="MobiDB-lite"/>
    </source>
</evidence>
<reference evidence="2 3" key="1">
    <citation type="submission" date="2017-11" db="EMBL/GenBank/DDBJ databases">
        <title>De novo assembly and phasing of dikaryotic genomes from two isolates of Puccinia coronata f. sp. avenae, the causal agent of oat crown rust.</title>
        <authorList>
            <person name="Miller M.E."/>
            <person name="Zhang Y."/>
            <person name="Omidvar V."/>
            <person name="Sperschneider J."/>
            <person name="Schwessinger B."/>
            <person name="Raley C."/>
            <person name="Palmer J.M."/>
            <person name="Garnica D."/>
            <person name="Upadhyaya N."/>
            <person name="Rathjen J."/>
            <person name="Taylor J.M."/>
            <person name="Park R.F."/>
            <person name="Dodds P.N."/>
            <person name="Hirsch C.D."/>
            <person name="Kianian S.F."/>
            <person name="Figueroa M."/>
        </authorList>
    </citation>
    <scope>NUCLEOTIDE SEQUENCE [LARGE SCALE GENOMIC DNA]</scope>
    <source>
        <strain evidence="2">12SD80</strain>
    </source>
</reference>
<evidence type="ECO:0000313" key="2">
    <source>
        <dbReference type="EMBL" id="PLW43598.1"/>
    </source>
</evidence>
<proteinExistence type="predicted"/>
<feature type="region of interest" description="Disordered" evidence="1">
    <location>
        <begin position="608"/>
        <end position="634"/>
    </location>
</feature>
<organism evidence="2 3">
    <name type="scientific">Puccinia coronata f. sp. avenae</name>
    <dbReference type="NCBI Taxonomy" id="200324"/>
    <lineage>
        <taxon>Eukaryota</taxon>
        <taxon>Fungi</taxon>
        <taxon>Dikarya</taxon>
        <taxon>Basidiomycota</taxon>
        <taxon>Pucciniomycotina</taxon>
        <taxon>Pucciniomycetes</taxon>
        <taxon>Pucciniales</taxon>
        <taxon>Pucciniaceae</taxon>
        <taxon>Puccinia</taxon>
    </lineage>
</organism>
<feature type="region of interest" description="Disordered" evidence="1">
    <location>
        <begin position="457"/>
        <end position="529"/>
    </location>
</feature>
<dbReference type="AlphaFoldDB" id="A0A2N5V0R6"/>
<comment type="caution">
    <text evidence="2">The sequence shown here is derived from an EMBL/GenBank/DDBJ whole genome shotgun (WGS) entry which is preliminary data.</text>
</comment>
<sequence>MAPLPSPCNTTKNPPTRKPRRTSEQIRLDAQLAAAKKLEKALQKSAAARKKEAKKTARDLVKAAEASAATTCFVWSKAASLELLGYVKMLKDEHDEVMKQPGFTPFSKFFLANIDQKNAFPLLVAIENNALLRQYRALMNMWRQVKDFTDRSGNAGLFAGLVQYGLSHALWVVLLDMHGDNAGATGVGHEELYGDMEALLGTVPPPETTTEVLEAHYSEDNKRPPTVVFDPATRLYGPPTGRKRQRLTEAAQEAMLTPAERALDESTPPEELQHLVPPTTTATSVPAIATATPAIADSTPAIANSTLAIATLTPSVATSTPAIVPSTPVALASQVNPTPLGSLHPSENFELIQHYLKLLRLRKEQELANYQPSAWELLSHEEKLEIVNKRLVLREEERITNLLYLNLLNRKNKEKKKLFYLEASKLAKMSATSNSCATTPSGQTEVASANNKLAGLLPAPTRSKRSSSVGGKSQQPEAADDHEERKPAQSMLKVAAAARGGDSTGGPAKSHDARQAMSTAPSTSHAADARAPCAVLNKEEKIKLLVKEHILLWNQSVEAQTKGATEELKVLLNSAQETQKSLQKLIPRKEVEEYVKGWNPWKVKAEIFPSPKGKGKKRSSSSQEMRGHYNNPQKWKQLTSLGKTLMSAYNSM</sequence>
<accession>A0A2N5V0R6</accession>
<feature type="compositionally biased region" description="Low complexity" evidence="1">
    <location>
        <begin position="466"/>
        <end position="475"/>
    </location>
</feature>
<feature type="compositionally biased region" description="Polar residues" evidence="1">
    <location>
        <begin position="516"/>
        <end position="525"/>
    </location>
</feature>
<name>A0A2N5V0R6_9BASI</name>
<gene>
    <name evidence="2" type="ORF">PCASD_11452</name>
</gene>
<dbReference type="EMBL" id="PGCI01000066">
    <property type="protein sequence ID" value="PLW43598.1"/>
    <property type="molecule type" value="Genomic_DNA"/>
</dbReference>
<feature type="region of interest" description="Disordered" evidence="1">
    <location>
        <begin position="1"/>
        <end position="25"/>
    </location>
</feature>
<evidence type="ECO:0000313" key="3">
    <source>
        <dbReference type="Proteomes" id="UP000235392"/>
    </source>
</evidence>
<dbReference type="Proteomes" id="UP000235392">
    <property type="component" value="Unassembled WGS sequence"/>
</dbReference>
<protein>
    <submittedName>
        <fullName evidence="2">Uncharacterized protein</fullName>
    </submittedName>
</protein>